<proteinExistence type="predicted"/>
<accession>A0AAE0RQD8</accession>
<keyword evidence="2" id="KW-1185">Reference proteome</keyword>
<dbReference type="EMBL" id="JAEAOA010001578">
    <property type="protein sequence ID" value="KAK3577580.1"/>
    <property type="molecule type" value="Genomic_DNA"/>
</dbReference>
<reference evidence="1" key="2">
    <citation type="journal article" date="2021" name="Genome Biol. Evol.">
        <title>Developing a high-quality reference genome for a parasitic bivalve with doubly uniparental inheritance (Bivalvia: Unionida).</title>
        <authorList>
            <person name="Smith C.H."/>
        </authorList>
    </citation>
    <scope>NUCLEOTIDE SEQUENCE</scope>
    <source>
        <strain evidence="1">CHS0354</strain>
        <tissue evidence="1">Mantle</tissue>
    </source>
</reference>
<dbReference type="AlphaFoldDB" id="A0AAE0RQD8"/>
<comment type="caution">
    <text evidence="1">The sequence shown here is derived from an EMBL/GenBank/DDBJ whole genome shotgun (WGS) entry which is preliminary data.</text>
</comment>
<name>A0AAE0RQD8_9BIVA</name>
<gene>
    <name evidence="1" type="ORF">CHS0354_026546</name>
</gene>
<protein>
    <submittedName>
        <fullName evidence="1">Uncharacterized protein</fullName>
    </submittedName>
</protein>
<feature type="non-terminal residue" evidence="1">
    <location>
        <position position="74"/>
    </location>
</feature>
<organism evidence="1 2">
    <name type="scientific">Potamilus streckersoni</name>
    <dbReference type="NCBI Taxonomy" id="2493646"/>
    <lineage>
        <taxon>Eukaryota</taxon>
        <taxon>Metazoa</taxon>
        <taxon>Spiralia</taxon>
        <taxon>Lophotrochozoa</taxon>
        <taxon>Mollusca</taxon>
        <taxon>Bivalvia</taxon>
        <taxon>Autobranchia</taxon>
        <taxon>Heteroconchia</taxon>
        <taxon>Palaeoheterodonta</taxon>
        <taxon>Unionida</taxon>
        <taxon>Unionoidea</taxon>
        <taxon>Unionidae</taxon>
        <taxon>Ambleminae</taxon>
        <taxon>Lampsilini</taxon>
        <taxon>Potamilus</taxon>
    </lineage>
</organism>
<reference evidence="1" key="1">
    <citation type="journal article" date="2021" name="Genome Biol. Evol.">
        <title>A High-Quality Reference Genome for a Parasitic Bivalve with Doubly Uniparental Inheritance (Bivalvia: Unionida).</title>
        <authorList>
            <person name="Smith C.H."/>
        </authorList>
    </citation>
    <scope>NUCLEOTIDE SEQUENCE</scope>
    <source>
        <strain evidence="1">CHS0354</strain>
    </source>
</reference>
<evidence type="ECO:0000313" key="1">
    <source>
        <dbReference type="EMBL" id="KAK3577580.1"/>
    </source>
</evidence>
<reference evidence="1" key="3">
    <citation type="submission" date="2023-05" db="EMBL/GenBank/DDBJ databases">
        <authorList>
            <person name="Smith C.H."/>
        </authorList>
    </citation>
    <scope>NUCLEOTIDE SEQUENCE</scope>
    <source>
        <strain evidence="1">CHS0354</strain>
        <tissue evidence="1">Mantle</tissue>
    </source>
</reference>
<evidence type="ECO:0000313" key="2">
    <source>
        <dbReference type="Proteomes" id="UP001195483"/>
    </source>
</evidence>
<dbReference type="Proteomes" id="UP001195483">
    <property type="component" value="Unassembled WGS sequence"/>
</dbReference>
<sequence length="74" mass="8367">MPLMHARSLSMFPINSYKAWEQLSLGGAYTINDNVVTPPKIPLYPLASLLGKRKGQPLVIRRAEISVSRERWTT</sequence>